<evidence type="ECO:0000313" key="3">
    <source>
        <dbReference type="Proteomes" id="UP000529783"/>
    </source>
</evidence>
<dbReference type="EMBL" id="JACCBA010000001">
    <property type="protein sequence ID" value="NYD44772.1"/>
    <property type="molecule type" value="Genomic_DNA"/>
</dbReference>
<comment type="caution">
    <text evidence="2">The sequence shown here is derived from an EMBL/GenBank/DDBJ whole genome shotgun (WGS) entry which is preliminary data.</text>
</comment>
<reference evidence="2 3" key="1">
    <citation type="submission" date="2020-07" db="EMBL/GenBank/DDBJ databases">
        <title>Sequencing the genomes of 1000 actinobacteria strains.</title>
        <authorList>
            <person name="Klenk H.-P."/>
        </authorList>
    </citation>
    <scope>NUCLEOTIDE SEQUENCE [LARGE SCALE GENOMIC DNA]</scope>
    <source>
        <strain evidence="2 3">DSM 40398</strain>
    </source>
</reference>
<evidence type="ECO:0000313" key="2">
    <source>
        <dbReference type="EMBL" id="NYD44772.1"/>
    </source>
</evidence>
<accession>A0A7Y9EBU0</accession>
<feature type="compositionally biased region" description="Low complexity" evidence="1">
    <location>
        <begin position="140"/>
        <end position="155"/>
    </location>
</feature>
<feature type="region of interest" description="Disordered" evidence="1">
    <location>
        <begin position="125"/>
        <end position="155"/>
    </location>
</feature>
<protein>
    <submittedName>
        <fullName evidence="2">Uncharacterized protein</fullName>
    </submittedName>
</protein>
<dbReference type="AlphaFoldDB" id="A0A7Y9EBU0"/>
<dbReference type="Proteomes" id="UP000529783">
    <property type="component" value="Unassembled WGS sequence"/>
</dbReference>
<proteinExistence type="predicted"/>
<organism evidence="2 3">
    <name type="scientific">Actinomadura luteofluorescens</name>
    <dbReference type="NCBI Taxonomy" id="46163"/>
    <lineage>
        <taxon>Bacteria</taxon>
        <taxon>Bacillati</taxon>
        <taxon>Actinomycetota</taxon>
        <taxon>Actinomycetes</taxon>
        <taxon>Streptosporangiales</taxon>
        <taxon>Thermomonosporaceae</taxon>
        <taxon>Actinomadura</taxon>
    </lineage>
</organism>
<gene>
    <name evidence="2" type="ORF">BJY14_000755</name>
</gene>
<keyword evidence="3" id="KW-1185">Reference proteome</keyword>
<name>A0A7Y9EBU0_9ACTN</name>
<evidence type="ECO:0000256" key="1">
    <source>
        <dbReference type="SAM" id="MobiDB-lite"/>
    </source>
</evidence>
<sequence length="155" mass="16631">MRRRPRESPGSPVNARPGLPTRLHRQWCRSGSARRSQWRDRAGSAPALATSCPTGLSVLPAVSADWPAGGWAHACSPDSLKPRCGLGLGLLATASSRRLTHRLGASTARAPRMVTQSIRCRHPRRRESGNRLRGGAASGAIATARPIPARWAPRP</sequence>
<feature type="region of interest" description="Disordered" evidence="1">
    <location>
        <begin position="1"/>
        <end position="50"/>
    </location>
</feature>